<name>A0ABR2JU27_9EUKA</name>
<evidence type="ECO:0000313" key="2">
    <source>
        <dbReference type="EMBL" id="KAK8882379.1"/>
    </source>
</evidence>
<dbReference type="EMBL" id="JAPFFF010000009">
    <property type="protein sequence ID" value="KAK8882379.1"/>
    <property type="molecule type" value="Genomic_DNA"/>
</dbReference>
<feature type="region of interest" description="Disordered" evidence="1">
    <location>
        <begin position="162"/>
        <end position="199"/>
    </location>
</feature>
<comment type="caution">
    <text evidence="2">The sequence shown here is derived from an EMBL/GenBank/DDBJ whole genome shotgun (WGS) entry which is preliminary data.</text>
</comment>
<protein>
    <submittedName>
        <fullName evidence="2">Uncharacterized protein</fullName>
    </submittedName>
</protein>
<dbReference type="Proteomes" id="UP001470230">
    <property type="component" value="Unassembled WGS sequence"/>
</dbReference>
<reference evidence="2 3" key="1">
    <citation type="submission" date="2024-04" db="EMBL/GenBank/DDBJ databases">
        <title>Tritrichomonas musculus Genome.</title>
        <authorList>
            <person name="Alves-Ferreira E."/>
            <person name="Grigg M."/>
            <person name="Lorenzi H."/>
            <person name="Galac M."/>
        </authorList>
    </citation>
    <scope>NUCLEOTIDE SEQUENCE [LARGE SCALE GENOMIC DNA]</scope>
    <source>
        <strain evidence="2 3">EAF2021</strain>
    </source>
</reference>
<sequence length="199" mass="23161">MSQKYVKGVKRNQIIQRWLQGVDDPDYEVFPTKKEGKYIVKLRETPLTDKHEVESLVDESNEVPVDEVPVDVTPPNETVKRAPTRKQPTTTNGINLEILEQLRNLGEELRNDRFKKEQKQYIKHVVNKELNKSRIRLQSNSFDEIKRSKYVPDVFACKASPLTKSNVNSQPTNDSTTNEQPTNEITTNEQPIFRSRIRR</sequence>
<keyword evidence="3" id="KW-1185">Reference proteome</keyword>
<gene>
    <name evidence="2" type="ORF">M9Y10_045021</name>
</gene>
<proteinExistence type="predicted"/>
<evidence type="ECO:0000313" key="3">
    <source>
        <dbReference type="Proteomes" id="UP001470230"/>
    </source>
</evidence>
<evidence type="ECO:0000256" key="1">
    <source>
        <dbReference type="SAM" id="MobiDB-lite"/>
    </source>
</evidence>
<feature type="compositionally biased region" description="Polar residues" evidence="1">
    <location>
        <begin position="162"/>
        <end position="190"/>
    </location>
</feature>
<organism evidence="2 3">
    <name type="scientific">Tritrichomonas musculus</name>
    <dbReference type="NCBI Taxonomy" id="1915356"/>
    <lineage>
        <taxon>Eukaryota</taxon>
        <taxon>Metamonada</taxon>
        <taxon>Parabasalia</taxon>
        <taxon>Tritrichomonadida</taxon>
        <taxon>Tritrichomonadidae</taxon>
        <taxon>Tritrichomonas</taxon>
    </lineage>
</organism>
<accession>A0ABR2JU27</accession>